<dbReference type="InterPro" id="IPR001119">
    <property type="entry name" value="SLH_dom"/>
</dbReference>
<gene>
    <name evidence="4" type="ORF">DFP94_103351</name>
</gene>
<feature type="domain" description="SLH" evidence="3">
    <location>
        <begin position="1940"/>
        <end position="1999"/>
    </location>
</feature>
<evidence type="ECO:0000259" key="3">
    <source>
        <dbReference type="PROSITE" id="PS51272"/>
    </source>
</evidence>
<dbReference type="InterPro" id="IPR006626">
    <property type="entry name" value="PbH1"/>
</dbReference>
<feature type="compositionally biased region" description="Low complexity" evidence="1">
    <location>
        <begin position="1735"/>
        <end position="1746"/>
    </location>
</feature>
<feature type="domain" description="SLH" evidence="3">
    <location>
        <begin position="2068"/>
        <end position="2129"/>
    </location>
</feature>
<dbReference type="Gene3D" id="2.160.20.10">
    <property type="entry name" value="Single-stranded right-handed beta-helix, Pectin lyase-like"/>
    <property type="match status" value="1"/>
</dbReference>
<dbReference type="Proteomes" id="UP000253090">
    <property type="component" value="Unassembled WGS sequence"/>
</dbReference>
<dbReference type="InterPro" id="IPR035992">
    <property type="entry name" value="Ricin_B-like_lectins"/>
</dbReference>
<feature type="region of interest" description="Disordered" evidence="1">
    <location>
        <begin position="1701"/>
        <end position="1748"/>
    </location>
</feature>
<proteinExistence type="predicted"/>
<dbReference type="Gene3D" id="2.60.120.260">
    <property type="entry name" value="Galactose-binding domain-like"/>
    <property type="match status" value="2"/>
</dbReference>
<dbReference type="PROSITE" id="PS51272">
    <property type="entry name" value="SLH"/>
    <property type="match status" value="3"/>
</dbReference>
<dbReference type="PANTHER" id="PTHR43308">
    <property type="entry name" value="OUTER MEMBRANE PROTEIN ALPHA-RELATED"/>
    <property type="match status" value="1"/>
</dbReference>
<keyword evidence="2" id="KW-0732">Signal</keyword>
<dbReference type="InterPro" id="IPR011050">
    <property type="entry name" value="Pectin_lyase_fold/virulence"/>
</dbReference>
<dbReference type="CDD" id="cd23432">
    <property type="entry name" value="beta-trefoil_Ricin_EndoBetaGal-like"/>
    <property type="match status" value="7"/>
</dbReference>
<keyword evidence="5" id="KW-1185">Reference proteome</keyword>
<comment type="caution">
    <text evidence="4">The sequence shown here is derived from an EMBL/GenBank/DDBJ whole genome shotgun (WGS) entry which is preliminary data.</text>
</comment>
<evidence type="ECO:0000313" key="4">
    <source>
        <dbReference type="EMBL" id="RCX20619.1"/>
    </source>
</evidence>
<dbReference type="InterPro" id="IPR033801">
    <property type="entry name" value="CBM6-CBM35-CBM36-like_1"/>
</dbReference>
<evidence type="ECO:0000256" key="1">
    <source>
        <dbReference type="SAM" id="MobiDB-lite"/>
    </source>
</evidence>
<dbReference type="EMBL" id="QPJW01000003">
    <property type="protein sequence ID" value="RCX20619.1"/>
    <property type="molecule type" value="Genomic_DNA"/>
</dbReference>
<name>A0A369BGD9_9BACL</name>
<dbReference type="OrthoDB" id="197688at2"/>
<dbReference type="Gene3D" id="2.80.10.50">
    <property type="match status" value="7"/>
</dbReference>
<dbReference type="SMART" id="SM00710">
    <property type="entry name" value="PbH1"/>
    <property type="match status" value="7"/>
</dbReference>
<dbReference type="SUPFAM" id="SSF51126">
    <property type="entry name" value="Pectin lyase-like"/>
    <property type="match status" value="1"/>
</dbReference>
<dbReference type="PANTHER" id="PTHR43308:SF5">
    <property type="entry name" value="S-LAYER PROTEIN _ PEPTIDOGLYCAN ENDO-BETA-N-ACETYLGLUCOSAMINIDASE"/>
    <property type="match status" value="1"/>
</dbReference>
<dbReference type="Pfam" id="PF22815">
    <property type="entry name" value="CatAgl_D1"/>
    <property type="match status" value="1"/>
</dbReference>
<dbReference type="RefSeq" id="WP_114496679.1">
    <property type="nucleotide sequence ID" value="NZ_QPJW01000003.1"/>
</dbReference>
<organism evidence="4 5">
    <name type="scientific">Fontibacillus phaseoli</name>
    <dbReference type="NCBI Taxonomy" id="1416533"/>
    <lineage>
        <taxon>Bacteria</taxon>
        <taxon>Bacillati</taxon>
        <taxon>Bacillota</taxon>
        <taxon>Bacilli</taxon>
        <taxon>Bacillales</taxon>
        <taxon>Paenibacillaceae</taxon>
        <taxon>Fontibacillus</taxon>
    </lineage>
</organism>
<dbReference type="InterPro" id="IPR012334">
    <property type="entry name" value="Pectin_lyas_fold"/>
</dbReference>
<dbReference type="SUPFAM" id="SSF50370">
    <property type="entry name" value="Ricin B-like lectins"/>
    <property type="match status" value="3"/>
</dbReference>
<feature type="compositionally biased region" description="Gly residues" evidence="1">
    <location>
        <begin position="1718"/>
        <end position="1734"/>
    </location>
</feature>
<dbReference type="CDD" id="cd14490">
    <property type="entry name" value="CBM6-CBM35-CBM36_like_1"/>
    <property type="match status" value="1"/>
</dbReference>
<sequence length="2129" mass="229051">MKKIRPMIAGLLAMLLILSALPAYPAHADTGGTGAGDIPAGKVMIKNKWKSNVLYEDSNGIVRYGLTHPTDESAHWIVETEGGISRIKNSKTGNYISLSRTTQRNQPLTTLASADTAGERWIIDKSNRDGFMVVRSASVPEGNLVIHEEDQLGFAEASSDINITFESPQWAFISVDDAVVRIESLMRPGNVIFEQDGQVKHGVKAADDPSAQWLLEQDGSGRFTIRNKATGHVILQNETTWAGILTGDSNSGKPGLSLWNMADATSQPGFVVFENVGMPGNWMNPQFPDDDAVRSNDWAGGADGVNALWKIKPVSELPAVRIGAYTDAKAAADFLYEDNGAVKHGAISGGSGSSDARYLWIVEDYDTSKRIRNAATNHYLNIDGDLLMAGPVSVTEATYEWSFTASEDYDDYKTIENKGVAGQYIAVGAGDSVIVSGDAGSLGAQWELIDPSLPVDGSESYIRIQNSWQPFYLYENQDGTLKYGNPRKDDQRDQWLVVKHQGRKLFQNRETGHYMNIADMPDGHIQVTPLADVGSVPDTYIWSAKNLGGGTYLISSVSDKVSGEPFSKFISLQNLTKYAEYGVINPNWGSPQWRFLPVTEQTNPYFRFKLKNGDGLYLKDAEGIHSAIDATYGASDDDYSVWFLQESGGSGAVIMKNKGSGRSLSIQNLAEAQVEAEDEPALPVETRTEVYEVWGSIKWVTEPKPGTNEVTIKSGWTGHYLYAAEDEEGSPIFKVSRAPGANERAEAAFIAEPVTIAEQPIPDTPVRIKSATGDSYLYEHPGDVVLYGDLAADNGYSHWTIMAQDNGTKLIRNRATGHYLTLTEDYTFLESSQDSPAADGASGWSVTRSEDGVNVTIRSQYGNYDDEYIHLQNNTGYAERGLLPSSWGSVQWSLFPAPEEFKTPEMAEPRNLNTATPVQDDTNKVTISPKGQSGKVLAEAGGKLVYADAASAKTSGEWLMQDFNGRHLLKNIATGHYLALNERLEPAVAASGKALNSQWNVGEKLGYFTLSNVKASGKLLDSAQGADYGEGASPSEGLWRFESVASDVKYSASDAFSGDNVLRFAVHGDHAGEYDGVIRYRNDSGAEGRIQLVVNGYPQQEILLAKEGSWKTADIKLNLRSGMNSVSLERTQGSLKASVIDSMTVKNSINKNYRGATVPYVSYEAEDGESNGSIVGPSRKFRSIASEASGRRAVSLNESGDFVEFSLAKPANSLVLRYSIPDSADGQGADETLSLYVNGVFKQTLNLTSKYAWEYGSYPWSNDPRQGSGHRFFDETHALIGDVPAGAVIKLQKDAGDRAESYIIDLVEMEQVEDAYGMPAEGFLSVTDFGAVPNDGMDDTAAFKDALAAAANQGKGVWFPEGTFDFGDELLDLESAVIRGAGMWHTTMNGAKFFGHGGKVEVYDLLIDGGINVRDDEAVTNAFHGAFGPGSVIQHVWIEHTKAGLWLTQTAGETARTNGLYMMGLRIRNLMADGINFAVGTGNSMMEQSDIRYPGDDGIAMWSFTDPKLGDVNGAERTPSVNNTARFNTVTLPWLADNIVVFGGKDNKIQDNLVKDTVTNGAGIAVSTRFNAEPFEGTTVVERNTLIRTGSYDTGYGVSLGALWLFAGESNMNGKVVVRDNVTKDSTYSGLIMHGDFAMNDVLLQNLVIDRAGTHGVDVTSNLKGSATVDNVIVRGDRMKMVSNPAAGFAFKEINQGFASAKKPVVDPGGPEHPGNPGNSGGGNGSGSGSGGGSSATTPSTTGTTSFDDQLNAALTSGQSRIEIKTDDQGNASLHAGALLAAASSRSDAILSVVDTAATAEVRFPLSYVEGILNQAGVSDANQAIVKFSLTKLADSEQAQSGMAQAAVKQGLKQQGNAAEFRVAVIEGEKETPISRYGPGSVERLLTLEGTWNPQTAVGLFYDPSSGTLRYVPALFKANPDGSTTVTFKTDANGIFTVAVNERTFSDLAGHWAGKDIEKLASRMIVNGFPDGRFGPGQSLTRAEFAAMLVRALDLRSGQASDRFGDVNSGDWFREAASAAAEAGLIQGYADGTFRPNAEISREEMAVMAGRALKLLDADGDLPSATTLGSFRNAARLQDWAREDVQTLLDAGIIQGQSKDRFAPQSISSRAEAAVVLSRLLVRGQFMNP</sequence>
<accession>A0A369BGD9</accession>
<feature type="domain" description="SLH" evidence="3">
    <location>
        <begin position="2000"/>
        <end position="2063"/>
    </location>
</feature>
<protein>
    <submittedName>
        <fullName evidence="4">Polygalacturonase</fullName>
    </submittedName>
</protein>
<evidence type="ECO:0000313" key="5">
    <source>
        <dbReference type="Proteomes" id="UP000253090"/>
    </source>
</evidence>
<dbReference type="InterPro" id="IPR055149">
    <property type="entry name" value="Agl_cat_D2"/>
</dbReference>
<dbReference type="InterPro" id="IPR051465">
    <property type="entry name" value="Cell_Envelope_Struct_Comp"/>
</dbReference>
<feature type="signal peptide" evidence="2">
    <location>
        <begin position="1"/>
        <end position="28"/>
    </location>
</feature>
<dbReference type="Pfam" id="PF22816">
    <property type="entry name" value="CatAgl_D2"/>
    <property type="match status" value="1"/>
</dbReference>
<reference evidence="4 5" key="1">
    <citation type="submission" date="2018-07" db="EMBL/GenBank/DDBJ databases">
        <title>Genomic Encyclopedia of Type Strains, Phase III (KMG-III): the genomes of soil and plant-associated and newly described type strains.</title>
        <authorList>
            <person name="Whitman W."/>
        </authorList>
    </citation>
    <scope>NUCLEOTIDE SEQUENCE [LARGE SCALE GENOMIC DNA]</scope>
    <source>
        <strain evidence="4 5">CECT 8333</strain>
    </source>
</reference>
<evidence type="ECO:0000256" key="2">
    <source>
        <dbReference type="SAM" id="SignalP"/>
    </source>
</evidence>
<feature type="chain" id="PRO_5016925769" evidence="2">
    <location>
        <begin position="29"/>
        <end position="2129"/>
    </location>
</feature>
<dbReference type="Pfam" id="PF00395">
    <property type="entry name" value="SLH"/>
    <property type="match status" value="3"/>
</dbReference>